<accession>A0ABV2HWW2</accession>
<comment type="caution">
    <text evidence="2">The sequence shown here is derived from an EMBL/GenBank/DDBJ whole genome shotgun (WGS) entry which is preliminary data.</text>
</comment>
<keyword evidence="3" id="KW-1185">Reference proteome</keyword>
<dbReference type="Proteomes" id="UP001549036">
    <property type="component" value="Unassembled WGS sequence"/>
</dbReference>
<evidence type="ECO:0008006" key="4">
    <source>
        <dbReference type="Google" id="ProtNLM"/>
    </source>
</evidence>
<proteinExistence type="predicted"/>
<feature type="compositionally biased region" description="Polar residues" evidence="1">
    <location>
        <begin position="449"/>
        <end position="464"/>
    </location>
</feature>
<gene>
    <name evidence="2" type="ORF">ABID26_004537</name>
</gene>
<organism evidence="2 3">
    <name type="scientific">Mesorhizobium shonense</name>
    <dbReference type="NCBI Taxonomy" id="1209948"/>
    <lineage>
        <taxon>Bacteria</taxon>
        <taxon>Pseudomonadati</taxon>
        <taxon>Pseudomonadota</taxon>
        <taxon>Alphaproteobacteria</taxon>
        <taxon>Hyphomicrobiales</taxon>
        <taxon>Phyllobacteriaceae</taxon>
        <taxon>Mesorhizobium</taxon>
    </lineage>
</organism>
<dbReference type="RefSeq" id="WP_354416452.1">
    <property type="nucleotide sequence ID" value="NZ_JBEPLM010000009.1"/>
</dbReference>
<reference evidence="2 3" key="1">
    <citation type="submission" date="2024-06" db="EMBL/GenBank/DDBJ databases">
        <title>Genomic Encyclopedia of Type Strains, Phase IV (KMG-IV): sequencing the most valuable type-strain genomes for metagenomic binning, comparative biology and taxonomic classification.</title>
        <authorList>
            <person name="Goeker M."/>
        </authorList>
    </citation>
    <scope>NUCLEOTIDE SEQUENCE [LARGE SCALE GENOMIC DNA]</scope>
    <source>
        <strain evidence="2 3">DSM 29846</strain>
    </source>
</reference>
<evidence type="ECO:0000313" key="3">
    <source>
        <dbReference type="Proteomes" id="UP001549036"/>
    </source>
</evidence>
<evidence type="ECO:0000313" key="2">
    <source>
        <dbReference type="EMBL" id="MET3595125.1"/>
    </source>
</evidence>
<name>A0ABV2HWW2_9HYPH</name>
<dbReference type="EMBL" id="JBEPLM010000009">
    <property type="protein sequence ID" value="MET3595125.1"/>
    <property type="molecule type" value="Genomic_DNA"/>
</dbReference>
<evidence type="ECO:0000256" key="1">
    <source>
        <dbReference type="SAM" id="MobiDB-lite"/>
    </source>
</evidence>
<feature type="region of interest" description="Disordered" evidence="1">
    <location>
        <begin position="445"/>
        <end position="464"/>
    </location>
</feature>
<protein>
    <recommendedName>
        <fullName evidence="4">DUF1173 family protein</fullName>
    </recommendedName>
</protein>
<sequence length="464" mass="52803">MHIVVRKSPSHRLAFLTEREAMALRAWYGNSSNKDDDRIALTVIKRAKTMDGWIECDCIAGKHKPLLAPIQQEKTFALRRLTHHGDPHQHEDRPNHADTCPFHVDRDDTPALFDRGYHIRPLPRSERPYIDALPAIPDQLADRETPAAARSVERNDRPSKLGVILWRLIDKAGENVIPPLQDQPNFGLNDQISKLRHAARDLKVLRTWSLGSLMSTWAADYWTPDCRWQRLLDKSRPDWPETLRRTGFMLLFSTSASAKAISPASNPRKIEVQSKVRQPLRGDPSSRGPFLTILNADFQENDQGPIRAIQAYAQPVYNGDTLFPVESGFERDVSHLLFWLQASLFEAAPQLRIRISKPLFAWETPSGLCRPDFVLETTYGNREPVSLIVEALGMDTDEYVAEKEKTLPRMREIGPVFEIRPADLAQATAEETGKQLQHWVLEHSRHSRSSSQFPRPTHATSHGT</sequence>